<accession>A0A3B0S8Y0</accession>
<comment type="subcellular location">
    <subcellularLocation>
        <location evidence="1">Cell membrane</location>
        <topology evidence="1">Multi-pass membrane protein</topology>
    </subcellularLocation>
</comment>
<keyword evidence="5 8" id="KW-1133">Transmembrane helix</keyword>
<dbReference type="GO" id="GO:0055085">
    <property type="term" value="P:transmembrane transport"/>
    <property type="evidence" value="ECO:0007669"/>
    <property type="project" value="InterPro"/>
</dbReference>
<evidence type="ECO:0000256" key="3">
    <source>
        <dbReference type="ARBA" id="ARBA00022475"/>
    </source>
</evidence>
<dbReference type="CDD" id="cd06261">
    <property type="entry name" value="TM_PBP2"/>
    <property type="match status" value="1"/>
</dbReference>
<sequence>MADVKEAAVRSPSGSSPRNPRMRRRLTKWMFMAPLVGLFAVFFAYPFGYSVWISFTNLTITKPGQTRFVGIDQYLSLASNNTYIDSLRNTFLFVIGAVGLELVIGMVIAMALYRQRWLKNATRAVLLTPMFVTPIAVGLMFRFLLNQQLGLIPRLLTVFGVTIDFFGPRLALVSIVLIDVWQWTPLMILMLLAGLQSLPAEPYEAARVDGADAWFTFRNVTLPLLKPVIVVAVIIRALDAFKVFEYVFAITKGGPGTATETIQYQVYKTGFQFFRLGEAAAMALVLVVIVLLIVVVGYRRMVPR</sequence>
<protein>
    <submittedName>
        <fullName evidence="10">Various polyols ABC transporter, permease protein 1</fullName>
    </submittedName>
</protein>
<dbReference type="InterPro" id="IPR035906">
    <property type="entry name" value="MetI-like_sf"/>
</dbReference>
<evidence type="ECO:0000256" key="4">
    <source>
        <dbReference type="ARBA" id="ARBA00022692"/>
    </source>
</evidence>
<dbReference type="InterPro" id="IPR000515">
    <property type="entry name" value="MetI-like"/>
</dbReference>
<feature type="transmembrane region" description="Helical" evidence="8">
    <location>
        <begin position="91"/>
        <end position="113"/>
    </location>
</feature>
<dbReference type="Gene3D" id="1.10.3720.10">
    <property type="entry name" value="MetI-like"/>
    <property type="match status" value="1"/>
</dbReference>
<feature type="transmembrane region" description="Helical" evidence="8">
    <location>
        <begin position="125"/>
        <end position="145"/>
    </location>
</feature>
<evidence type="ECO:0000256" key="1">
    <source>
        <dbReference type="ARBA" id="ARBA00004651"/>
    </source>
</evidence>
<reference evidence="10" key="1">
    <citation type="submission" date="2018-06" db="EMBL/GenBank/DDBJ databases">
        <authorList>
            <person name="Zhirakovskaya E."/>
        </authorList>
    </citation>
    <scope>NUCLEOTIDE SEQUENCE</scope>
</reference>
<evidence type="ECO:0000256" key="8">
    <source>
        <dbReference type="SAM" id="Phobius"/>
    </source>
</evidence>
<feature type="region of interest" description="Disordered" evidence="7">
    <location>
        <begin position="1"/>
        <end position="21"/>
    </location>
</feature>
<dbReference type="EMBL" id="UOEI01000303">
    <property type="protein sequence ID" value="VAW01488.1"/>
    <property type="molecule type" value="Genomic_DNA"/>
</dbReference>
<dbReference type="Pfam" id="PF00528">
    <property type="entry name" value="BPD_transp_1"/>
    <property type="match status" value="1"/>
</dbReference>
<keyword evidence="2" id="KW-0813">Transport</keyword>
<dbReference type="PANTHER" id="PTHR43005:SF1">
    <property type="entry name" value="SPERMIDINE_PUTRESCINE TRANSPORT SYSTEM PERMEASE PROTEIN"/>
    <property type="match status" value="1"/>
</dbReference>
<evidence type="ECO:0000256" key="2">
    <source>
        <dbReference type="ARBA" id="ARBA00022448"/>
    </source>
</evidence>
<keyword evidence="4 8" id="KW-0812">Transmembrane</keyword>
<proteinExistence type="predicted"/>
<gene>
    <name evidence="10" type="ORF">MNBD_ACTINO01-1889</name>
</gene>
<evidence type="ECO:0000256" key="5">
    <source>
        <dbReference type="ARBA" id="ARBA00022989"/>
    </source>
</evidence>
<evidence type="ECO:0000256" key="6">
    <source>
        <dbReference type="ARBA" id="ARBA00023136"/>
    </source>
</evidence>
<feature type="transmembrane region" description="Helical" evidence="8">
    <location>
        <begin position="279"/>
        <end position="298"/>
    </location>
</feature>
<organism evidence="10">
    <name type="scientific">hydrothermal vent metagenome</name>
    <dbReference type="NCBI Taxonomy" id="652676"/>
    <lineage>
        <taxon>unclassified sequences</taxon>
        <taxon>metagenomes</taxon>
        <taxon>ecological metagenomes</taxon>
    </lineage>
</organism>
<feature type="domain" description="ABC transmembrane type-1" evidence="9">
    <location>
        <begin position="87"/>
        <end position="297"/>
    </location>
</feature>
<evidence type="ECO:0000313" key="10">
    <source>
        <dbReference type="EMBL" id="VAW01488.1"/>
    </source>
</evidence>
<evidence type="ECO:0000256" key="7">
    <source>
        <dbReference type="SAM" id="MobiDB-lite"/>
    </source>
</evidence>
<keyword evidence="3" id="KW-1003">Cell membrane</keyword>
<dbReference type="AlphaFoldDB" id="A0A3B0S8Y0"/>
<name>A0A3B0S8Y0_9ZZZZ</name>
<feature type="transmembrane region" description="Helical" evidence="8">
    <location>
        <begin position="151"/>
        <end position="168"/>
    </location>
</feature>
<feature type="compositionally biased region" description="Low complexity" evidence="7">
    <location>
        <begin position="10"/>
        <end position="19"/>
    </location>
</feature>
<dbReference type="PROSITE" id="PS50928">
    <property type="entry name" value="ABC_TM1"/>
    <property type="match status" value="1"/>
</dbReference>
<dbReference type="GO" id="GO:0005886">
    <property type="term" value="C:plasma membrane"/>
    <property type="evidence" value="ECO:0007669"/>
    <property type="project" value="UniProtKB-SubCell"/>
</dbReference>
<feature type="transmembrane region" description="Helical" evidence="8">
    <location>
        <begin position="29"/>
        <end position="48"/>
    </location>
</feature>
<dbReference type="SUPFAM" id="SSF161098">
    <property type="entry name" value="MetI-like"/>
    <property type="match status" value="1"/>
</dbReference>
<evidence type="ECO:0000259" key="9">
    <source>
        <dbReference type="PROSITE" id="PS50928"/>
    </source>
</evidence>
<keyword evidence="6 8" id="KW-0472">Membrane</keyword>
<dbReference type="PANTHER" id="PTHR43005">
    <property type="entry name" value="BLR7065 PROTEIN"/>
    <property type="match status" value="1"/>
</dbReference>